<dbReference type="RefSeq" id="WP_128941081.1">
    <property type="nucleotide sequence ID" value="NZ_RDRA01000014.1"/>
</dbReference>
<organism evidence="1 2">
    <name type="scientific">Bradyrhizobium zhanjiangense</name>
    <dbReference type="NCBI Taxonomy" id="1325107"/>
    <lineage>
        <taxon>Bacteria</taxon>
        <taxon>Pseudomonadati</taxon>
        <taxon>Pseudomonadota</taxon>
        <taxon>Alphaproteobacteria</taxon>
        <taxon>Hyphomicrobiales</taxon>
        <taxon>Nitrobacteraceae</taxon>
        <taxon>Bradyrhizobium</taxon>
    </lineage>
</organism>
<dbReference type="Proteomes" id="UP000289946">
    <property type="component" value="Unassembled WGS sequence"/>
</dbReference>
<gene>
    <name evidence="1" type="ORF">EAS62_24330</name>
</gene>
<keyword evidence="2" id="KW-1185">Reference proteome</keyword>
<name>A0ABY0DH96_9BRAD</name>
<reference evidence="1 2" key="1">
    <citation type="submission" date="2018-10" db="EMBL/GenBank/DDBJ databases">
        <title>Bradyrhizobium sp. nov., isolated from effective nodules of peanut in China.</title>
        <authorList>
            <person name="Li Y."/>
        </authorList>
    </citation>
    <scope>NUCLEOTIDE SEQUENCE [LARGE SCALE GENOMIC DNA]</scope>
    <source>
        <strain evidence="1 2">CCBAU 51781</strain>
    </source>
</reference>
<sequence length="72" mass="8088">MTTSDQARDFTCPDCGSFIFRPGPCGGLSQNIECVGCRSRFNVAHWRGLLVSAERIPNDSQWREDMVPKVLQ</sequence>
<dbReference type="EMBL" id="RDRA01000014">
    <property type="protein sequence ID" value="RXG91610.1"/>
    <property type="molecule type" value="Genomic_DNA"/>
</dbReference>
<proteinExistence type="predicted"/>
<evidence type="ECO:0000313" key="1">
    <source>
        <dbReference type="EMBL" id="RXG91610.1"/>
    </source>
</evidence>
<evidence type="ECO:0000313" key="2">
    <source>
        <dbReference type="Proteomes" id="UP000289946"/>
    </source>
</evidence>
<accession>A0ABY0DH96</accession>
<comment type="caution">
    <text evidence="1">The sequence shown here is derived from an EMBL/GenBank/DDBJ whole genome shotgun (WGS) entry which is preliminary data.</text>
</comment>
<protein>
    <submittedName>
        <fullName evidence="1">Uncharacterized protein</fullName>
    </submittedName>
</protein>